<dbReference type="GO" id="GO:0005737">
    <property type="term" value="C:cytoplasm"/>
    <property type="evidence" value="ECO:0007669"/>
    <property type="project" value="TreeGrafter"/>
</dbReference>
<dbReference type="PROSITE" id="PS50076">
    <property type="entry name" value="DNAJ_2"/>
    <property type="match status" value="1"/>
</dbReference>
<organism evidence="2 3">
    <name type="scientific">Zizania palustris</name>
    <name type="common">Northern wild rice</name>
    <dbReference type="NCBI Taxonomy" id="103762"/>
    <lineage>
        <taxon>Eukaryota</taxon>
        <taxon>Viridiplantae</taxon>
        <taxon>Streptophyta</taxon>
        <taxon>Embryophyta</taxon>
        <taxon>Tracheophyta</taxon>
        <taxon>Spermatophyta</taxon>
        <taxon>Magnoliopsida</taxon>
        <taxon>Liliopsida</taxon>
        <taxon>Poales</taxon>
        <taxon>Poaceae</taxon>
        <taxon>BOP clade</taxon>
        <taxon>Oryzoideae</taxon>
        <taxon>Oryzeae</taxon>
        <taxon>Zizaniinae</taxon>
        <taxon>Zizania</taxon>
    </lineage>
</organism>
<reference evidence="2" key="2">
    <citation type="submission" date="2021-02" db="EMBL/GenBank/DDBJ databases">
        <authorList>
            <person name="Kimball J.A."/>
            <person name="Haas M.W."/>
            <person name="Macchietto M."/>
            <person name="Kono T."/>
            <person name="Duquette J."/>
            <person name="Shao M."/>
        </authorList>
    </citation>
    <scope>NUCLEOTIDE SEQUENCE</scope>
    <source>
        <tissue evidence="2">Fresh leaf tissue</tissue>
    </source>
</reference>
<feature type="domain" description="J" evidence="1">
    <location>
        <begin position="1"/>
        <end position="57"/>
    </location>
</feature>
<dbReference type="Proteomes" id="UP000729402">
    <property type="component" value="Unassembled WGS sequence"/>
</dbReference>
<dbReference type="PANTHER" id="PTHR43948">
    <property type="entry name" value="DNAJ HOMOLOG SUBFAMILY B"/>
    <property type="match status" value="1"/>
</dbReference>
<dbReference type="GO" id="GO:0051087">
    <property type="term" value="F:protein-folding chaperone binding"/>
    <property type="evidence" value="ECO:0007669"/>
    <property type="project" value="TreeGrafter"/>
</dbReference>
<name>A0A8J5VR39_ZIZPA</name>
<accession>A0A8J5VR39</accession>
<proteinExistence type="predicted"/>
<dbReference type="InterPro" id="IPR001623">
    <property type="entry name" value="DnaJ_domain"/>
</dbReference>
<reference evidence="2" key="1">
    <citation type="journal article" date="2021" name="bioRxiv">
        <title>Whole Genome Assembly and Annotation of Northern Wild Rice, Zizania palustris L., Supports a Whole Genome Duplication in the Zizania Genus.</title>
        <authorList>
            <person name="Haas M."/>
            <person name="Kono T."/>
            <person name="Macchietto M."/>
            <person name="Millas R."/>
            <person name="McGilp L."/>
            <person name="Shao M."/>
            <person name="Duquette J."/>
            <person name="Hirsch C.N."/>
            <person name="Kimball J."/>
        </authorList>
    </citation>
    <scope>NUCLEOTIDE SEQUENCE</scope>
    <source>
        <tissue evidence="2">Fresh leaf tissue</tissue>
    </source>
</reference>
<gene>
    <name evidence="2" type="ORF">GUJ93_ZPchr0001g32473</name>
</gene>
<evidence type="ECO:0000313" key="2">
    <source>
        <dbReference type="EMBL" id="KAG8052474.1"/>
    </source>
</evidence>
<comment type="caution">
    <text evidence="2">The sequence shown here is derived from an EMBL/GenBank/DDBJ whole genome shotgun (WGS) entry which is preliminary data.</text>
</comment>
<dbReference type="OrthoDB" id="778825at2759"/>
<evidence type="ECO:0000259" key="1">
    <source>
        <dbReference type="PROSITE" id="PS50076"/>
    </source>
</evidence>
<dbReference type="EMBL" id="JAAALK010000288">
    <property type="protein sequence ID" value="KAG8052474.1"/>
    <property type="molecule type" value="Genomic_DNA"/>
</dbReference>
<protein>
    <recommendedName>
        <fullName evidence="1">J domain-containing protein</fullName>
    </recommendedName>
</protein>
<keyword evidence="3" id="KW-1185">Reference proteome</keyword>
<dbReference type="GO" id="GO:0044183">
    <property type="term" value="F:protein folding chaperone"/>
    <property type="evidence" value="ECO:0007669"/>
    <property type="project" value="TreeGrafter"/>
</dbReference>
<dbReference type="CDD" id="cd06257">
    <property type="entry name" value="DnaJ"/>
    <property type="match status" value="1"/>
</dbReference>
<dbReference type="Pfam" id="PF00226">
    <property type="entry name" value="DnaJ"/>
    <property type="match status" value="1"/>
</dbReference>
<dbReference type="PANTHER" id="PTHR43948:SF10">
    <property type="entry name" value="MRJ, ISOFORM E"/>
    <property type="match status" value="1"/>
</dbReference>
<evidence type="ECO:0000313" key="3">
    <source>
        <dbReference type="Proteomes" id="UP000729402"/>
    </source>
</evidence>
<sequence length="74" mass="8615">MRMLVVDLSASDDDLKKAYHKLSMRWHQDKNPTNKKEAEAKFNKISKAYEVPPRLLLILCRLCFRPASWLNVAA</sequence>
<dbReference type="GO" id="GO:0005634">
    <property type="term" value="C:nucleus"/>
    <property type="evidence" value="ECO:0007669"/>
    <property type="project" value="TreeGrafter"/>
</dbReference>
<dbReference type="SMART" id="SM00271">
    <property type="entry name" value="DnaJ"/>
    <property type="match status" value="1"/>
</dbReference>
<dbReference type="AlphaFoldDB" id="A0A8J5VR39"/>
<dbReference type="GO" id="GO:0051082">
    <property type="term" value="F:unfolded protein binding"/>
    <property type="evidence" value="ECO:0007669"/>
    <property type="project" value="TreeGrafter"/>
</dbReference>